<gene>
    <name evidence="1" type="ORF">NCTC10038_01243</name>
</gene>
<organism evidence="1 2">
    <name type="scientific">Pseudomonas fluorescens</name>
    <dbReference type="NCBI Taxonomy" id="294"/>
    <lineage>
        <taxon>Bacteria</taxon>
        <taxon>Pseudomonadati</taxon>
        <taxon>Pseudomonadota</taxon>
        <taxon>Gammaproteobacteria</taxon>
        <taxon>Pseudomonadales</taxon>
        <taxon>Pseudomonadaceae</taxon>
        <taxon>Pseudomonas</taxon>
    </lineage>
</organism>
<dbReference type="EMBL" id="LS483372">
    <property type="protein sequence ID" value="SQF89854.1"/>
    <property type="molecule type" value="Genomic_DNA"/>
</dbReference>
<dbReference type="RefSeq" id="WP_053254563.1">
    <property type="nucleotide sequence ID" value="NZ_CBCRXZ010000003.1"/>
</dbReference>
<dbReference type="SUPFAM" id="SSF52833">
    <property type="entry name" value="Thioredoxin-like"/>
    <property type="match status" value="1"/>
</dbReference>
<protein>
    <submittedName>
        <fullName evidence="1">Glutaredoxin</fullName>
    </submittedName>
</protein>
<evidence type="ECO:0000313" key="2">
    <source>
        <dbReference type="Proteomes" id="UP000248640"/>
    </source>
</evidence>
<dbReference type="GeneID" id="61637231"/>
<accession>A0A1T2ZVY2</accession>
<dbReference type="AlphaFoldDB" id="A0A1T2ZVY2"/>
<dbReference type="GO" id="GO:0045454">
    <property type="term" value="P:cell redox homeostasis"/>
    <property type="evidence" value="ECO:0007669"/>
    <property type="project" value="TreeGrafter"/>
</dbReference>
<dbReference type="InterPro" id="IPR051548">
    <property type="entry name" value="Grx-like_ET"/>
</dbReference>
<dbReference type="GO" id="GO:0009055">
    <property type="term" value="F:electron transfer activity"/>
    <property type="evidence" value="ECO:0007669"/>
    <property type="project" value="TreeGrafter"/>
</dbReference>
<dbReference type="InterPro" id="IPR036249">
    <property type="entry name" value="Thioredoxin-like_sf"/>
</dbReference>
<proteinExistence type="predicted"/>
<dbReference type="Gene3D" id="3.40.30.10">
    <property type="entry name" value="Glutaredoxin"/>
    <property type="match status" value="1"/>
</dbReference>
<dbReference type="PANTHER" id="PTHR34386">
    <property type="entry name" value="GLUTAREDOXIN"/>
    <property type="match status" value="1"/>
</dbReference>
<dbReference type="PANTHER" id="PTHR34386:SF1">
    <property type="entry name" value="GLUTAREDOXIN-LIKE PROTEIN NRDH"/>
    <property type="match status" value="1"/>
</dbReference>
<reference evidence="1 2" key="1">
    <citation type="submission" date="2018-06" db="EMBL/GenBank/DDBJ databases">
        <authorList>
            <consortium name="Pathogen Informatics"/>
            <person name="Doyle S."/>
        </authorList>
    </citation>
    <scope>NUCLEOTIDE SEQUENCE [LARGE SCALE GENOMIC DNA]</scope>
    <source>
        <strain evidence="1 2">NCTC10038</strain>
    </source>
</reference>
<evidence type="ECO:0000313" key="1">
    <source>
        <dbReference type="EMBL" id="SQF89854.1"/>
    </source>
</evidence>
<dbReference type="CDD" id="cd02976">
    <property type="entry name" value="NrdH"/>
    <property type="match status" value="1"/>
</dbReference>
<dbReference type="Proteomes" id="UP000248640">
    <property type="component" value="Chromosome 1"/>
</dbReference>
<dbReference type="Pfam" id="PF00462">
    <property type="entry name" value="Glutaredoxin"/>
    <property type="match status" value="1"/>
</dbReference>
<name>A0A1T2ZVY2_PSEFL</name>
<dbReference type="PROSITE" id="PS51354">
    <property type="entry name" value="GLUTAREDOXIN_2"/>
    <property type="match status" value="1"/>
</dbReference>
<sequence>MLGGVFKKVLLVLLVVVVFQNWGKVERLFNPSQVVSEQVRASARVVLYATEWCGYCKQTQRFLDQKGIPYQALDIEKDAQARKAYEALGGGGIPFVDVNGTLIRDYNPDAIMAALKSPNL</sequence>
<dbReference type="InterPro" id="IPR002109">
    <property type="entry name" value="Glutaredoxin"/>
</dbReference>